<dbReference type="SUPFAM" id="SSF48452">
    <property type="entry name" value="TPR-like"/>
    <property type="match status" value="2"/>
</dbReference>
<dbReference type="PANTHER" id="PTHR12558">
    <property type="entry name" value="CELL DIVISION CYCLE 16,23,27"/>
    <property type="match status" value="1"/>
</dbReference>
<dbReference type="InterPro" id="IPR011990">
    <property type="entry name" value="TPR-like_helical_dom_sf"/>
</dbReference>
<reference evidence="3 4" key="1">
    <citation type="journal article" date="2016" name="Nat. Commun.">
        <title>Thousands of microbial genomes shed light on interconnected biogeochemical processes in an aquifer system.</title>
        <authorList>
            <person name="Anantharaman K."/>
            <person name="Brown C.T."/>
            <person name="Hug L.A."/>
            <person name="Sharon I."/>
            <person name="Castelle C.J."/>
            <person name="Probst A.J."/>
            <person name="Thomas B.C."/>
            <person name="Singh A."/>
            <person name="Wilkins M.J."/>
            <person name="Karaoz U."/>
            <person name="Brodie E.L."/>
            <person name="Williams K.H."/>
            <person name="Hubbard S.S."/>
            <person name="Banfield J.F."/>
        </authorList>
    </citation>
    <scope>NUCLEOTIDE SEQUENCE [LARGE SCALE GENOMIC DNA]</scope>
</reference>
<dbReference type="PROSITE" id="PS50005">
    <property type="entry name" value="TPR"/>
    <property type="match status" value="1"/>
</dbReference>
<proteinExistence type="predicted"/>
<comment type="caution">
    <text evidence="3">The sequence shown here is derived from an EMBL/GenBank/DDBJ whole genome shotgun (WGS) entry which is preliminary data.</text>
</comment>
<keyword evidence="1" id="KW-0802">TPR repeat</keyword>
<protein>
    <recommendedName>
        <fullName evidence="5">LapB rubredoxin metal binding domain-containing protein</fullName>
    </recommendedName>
</protein>
<evidence type="ECO:0000313" key="4">
    <source>
        <dbReference type="Proteomes" id="UP000178943"/>
    </source>
</evidence>
<dbReference type="Proteomes" id="UP000178943">
    <property type="component" value="Unassembled WGS sequence"/>
</dbReference>
<dbReference type="Pfam" id="PF13174">
    <property type="entry name" value="TPR_6"/>
    <property type="match status" value="1"/>
</dbReference>
<dbReference type="AlphaFoldDB" id="A0A1F5VVG2"/>
<sequence>MFVLHMISSGTETKTKKTRPDEESPYYTTALLLYHHNRFNEALKELTRISTISSKRIPTILKIKCLINLNRLEDAKIASELAREIFPGDSELLYIIADLYKQLDAKEKAKEILQNIITLDPKNAFRAYINLQDLFIKAGNWMDAMKMHEDIAFHFPHRIDARLQNIYYGISYKLSMQFIENGNYKEALFYARELQESNELFSLTCYLQAKVYYLTKDDHNFTKTASKGILKTKSYALLKLMEDYYLAQFNPSAAIEFYKNIIYESRRDKIIILAFGLFYQRLEMIEDALGIFQQLHKQYPHWHEIALLKAQMYFRLQDTEKALSNFEEYFSHNNLPALFKCAKCGHKSFSYMEKCEACGWWDSIALAAAKEEEISVEPVMWAETIF</sequence>
<dbReference type="Pfam" id="PF13181">
    <property type="entry name" value="TPR_8"/>
    <property type="match status" value="1"/>
</dbReference>
<feature type="compositionally biased region" description="Basic and acidic residues" evidence="2">
    <location>
        <begin position="13"/>
        <end position="22"/>
    </location>
</feature>
<accession>A0A1F5VVG2</accession>
<dbReference type="EMBL" id="MFGW01000057">
    <property type="protein sequence ID" value="OGF67380.1"/>
    <property type="molecule type" value="Genomic_DNA"/>
</dbReference>
<evidence type="ECO:0008006" key="5">
    <source>
        <dbReference type="Google" id="ProtNLM"/>
    </source>
</evidence>
<dbReference type="InterPro" id="IPR019734">
    <property type="entry name" value="TPR_rpt"/>
</dbReference>
<organism evidence="3 4">
    <name type="scientific">Candidatus Fischerbacteria bacterium RBG_13_37_8</name>
    <dbReference type="NCBI Taxonomy" id="1817863"/>
    <lineage>
        <taxon>Bacteria</taxon>
        <taxon>Candidatus Fischeribacteriota</taxon>
    </lineage>
</organism>
<dbReference type="STRING" id="1817863.A2Y62_20970"/>
<dbReference type="PANTHER" id="PTHR12558:SF13">
    <property type="entry name" value="CELL DIVISION CYCLE PROTEIN 27 HOMOLOG"/>
    <property type="match status" value="1"/>
</dbReference>
<dbReference type="Gene3D" id="1.25.40.10">
    <property type="entry name" value="Tetratricopeptide repeat domain"/>
    <property type="match status" value="2"/>
</dbReference>
<gene>
    <name evidence="3" type="ORF">A2Y62_20970</name>
</gene>
<name>A0A1F5VVG2_9BACT</name>
<feature type="region of interest" description="Disordered" evidence="2">
    <location>
        <begin position="1"/>
        <end position="22"/>
    </location>
</feature>
<evidence type="ECO:0000256" key="1">
    <source>
        <dbReference type="PROSITE-ProRule" id="PRU00339"/>
    </source>
</evidence>
<feature type="repeat" description="TPR" evidence="1">
    <location>
        <begin position="90"/>
        <end position="123"/>
    </location>
</feature>
<evidence type="ECO:0000256" key="2">
    <source>
        <dbReference type="SAM" id="MobiDB-lite"/>
    </source>
</evidence>
<evidence type="ECO:0000313" key="3">
    <source>
        <dbReference type="EMBL" id="OGF67380.1"/>
    </source>
</evidence>